<feature type="compositionally biased region" description="Polar residues" evidence="6">
    <location>
        <begin position="1099"/>
        <end position="1127"/>
    </location>
</feature>
<evidence type="ECO:0000256" key="3">
    <source>
        <dbReference type="ARBA" id="ARBA00023125"/>
    </source>
</evidence>
<dbReference type="InterPro" id="IPR027417">
    <property type="entry name" value="P-loop_NTPase"/>
</dbReference>
<dbReference type="Gene3D" id="3.30.465.10">
    <property type="match status" value="1"/>
</dbReference>
<organism evidence="8 9">
    <name type="scientific">Beauveria bassiana D1-5</name>
    <dbReference type="NCBI Taxonomy" id="1245745"/>
    <lineage>
        <taxon>Eukaryota</taxon>
        <taxon>Fungi</taxon>
        <taxon>Dikarya</taxon>
        <taxon>Ascomycota</taxon>
        <taxon>Pezizomycotina</taxon>
        <taxon>Sordariomycetes</taxon>
        <taxon>Hypocreomycetidae</taxon>
        <taxon>Hypocreales</taxon>
        <taxon>Cordycipitaceae</taxon>
        <taxon>Beauveria</taxon>
    </lineage>
</organism>
<dbReference type="GO" id="GO:0071949">
    <property type="term" value="F:FAD binding"/>
    <property type="evidence" value="ECO:0007669"/>
    <property type="project" value="InterPro"/>
</dbReference>
<dbReference type="EMBL" id="ANFO01001267">
    <property type="protein sequence ID" value="KGQ03247.1"/>
    <property type="molecule type" value="Genomic_DNA"/>
</dbReference>
<comment type="caution">
    <text evidence="8">The sequence shown here is derived from an EMBL/GenBank/DDBJ whole genome shotgun (WGS) entry which is preliminary data.</text>
</comment>
<dbReference type="InterPro" id="IPR016169">
    <property type="entry name" value="FAD-bd_PCMH_sub2"/>
</dbReference>
<proteinExistence type="predicted"/>
<dbReference type="GO" id="GO:0008270">
    <property type="term" value="F:zinc ion binding"/>
    <property type="evidence" value="ECO:0007669"/>
    <property type="project" value="InterPro"/>
</dbReference>
<dbReference type="InterPro" id="IPR036318">
    <property type="entry name" value="FAD-bd_PCMH-like_sf"/>
</dbReference>
<keyword evidence="5" id="KW-0539">Nucleus</keyword>
<dbReference type="Gene3D" id="3.40.50.2020">
    <property type="match status" value="1"/>
</dbReference>
<dbReference type="GO" id="GO:0003677">
    <property type="term" value="F:DNA binding"/>
    <property type="evidence" value="ECO:0007669"/>
    <property type="project" value="UniProtKB-KW"/>
</dbReference>
<evidence type="ECO:0000256" key="6">
    <source>
        <dbReference type="SAM" id="MobiDB-lite"/>
    </source>
</evidence>
<feature type="region of interest" description="Disordered" evidence="6">
    <location>
        <begin position="1095"/>
        <end position="1127"/>
    </location>
</feature>
<dbReference type="CDD" id="cd12148">
    <property type="entry name" value="fungal_TF_MHR"/>
    <property type="match status" value="1"/>
</dbReference>
<dbReference type="HOGENOM" id="CLU_239673_0_0_1"/>
<accession>A0A0A2VAB0</accession>
<sequence>MRLLEHVLKSKSVISVLEIGPGPQTVLGHLPAYMRQRIGRYSACERNISFAASLRDSLCATSDTELPLPCLQEPPQIRVERFDIGLRTTDDSNEDGLGDEQKFDIVLFCHSMYGMSPKRKFIDRALALLAGRVDGAVVIVFHRDTSLDINGLVCLHTASFPSSAVSVPDEDEHLDNFATFIAGFAPQQTDSQNATLQGWRNVCRALCDQEKSHTGHLFFGAPNIMMAFTRHATTLGELTAEVPLAEGIRVKRRRHPTAFVVRPTELSQVQKCVRWSLEHKLRVAIIGGGHSVNCLQPNIVSVDMAAFDNVDVLRMKENGEVGPSLIVAGAGCRSDTIIKKAMAAGLTVPLGSRPSVGAGLWLQGGIGHLSRLHGLACDAIVGAVMVSVESGQVLVIGTVPSQHQPNDAIRPENEADLLWALKGAGTNFGVVTSVVFKAYPAMVYSVRQWVSPLSDRQEAQQRLVDIDALARELPRQISADAYLYCDSEGLHVAVSMSECAIAGHDTESFAGSPSVMTAFLGPENSSKTVDAIGLYDTEMYISCMHGGHGGGKTSSFKRCIFLDGMGSLAVADLLISAVEDRPSPQCYLHLLHGGGAISQVAATATAFGCRNWTFACVITSVWPRDQDGSVTARAAVNWVYDVAKKLQPFSTGAYSADLGPDPRDKELAMHAFGPNRLRLSHLKRIQDPHNVLSFTCPLPQPASPQRLIVLITGDTGVGKDYCAKVLASEFTKHHEDLRVRVVSISDATKEQYAAATGADLARMLHDRAYKEEHRPALTRFFQEQLYQQPMLKEDNFLSLVHDAGDVGVLFITGMREENPVAGLSHLVAHARLIDVRVTASTETRQARRGLLGDDADTAKDGYVPTLSFDNEETGNEAARQFAERSLFPFLHSDLRRLEDMVPPIPGFPRSGICFRHVLNIVQQPGGLGLCTALLRTHFPGNWNGIDAIAGCETGGLIFASALAISVIKPLVPIRKAGKLPPPTVSADKSSSHISSASSNAAIDTRIEADEGILCKCKSVVVVDDVLATGKTLCAVLGLLNKAGVASECISVIIVAEFPVHRGRHTHKCNGSSITPQPPDAPGPRGFRGRFVAAVESGEKQQSSQADRHLTTISPQQSISRQLNVTSPKTAQDPEFLLNLGHLCDDDDDDDAPTENATTAVTKKQPRSHKVTELRTQSRGESVFAGESWFASFLAHNAANGHVGSVSSGKITSENGGNRAPSTTAAPEREALPNAQVGDPAPGLPKDLPQRNLMRRLIDVFFERFHVYFPILHKFKFLSSVEDGSVSMILLRSVLFVGSTQCDPEIYHLLGFSSRSDAGDHFFGLAKNSFDAGISTTDRTDMIQSCFLLHYWWGQPTAFQDSLWWFMVAIRSAQCIGMHKTTRYSAISRDLQTLWRRIWWCLYIRDRQIAFALGVPMVINELDCNIESLTTDDFPDVSLETASYVMEQIQLNRTASQVFFRHCSPARLPLYASADTRRRAKQEISTTLRAWHEGLPRRFQKERGHHLYLTLEMCYYFLEISLQQRLQSHIGESDMAHQDQNPVLEAANSITRLAEDAMMYWSPDYFPMMWVTALFAAMNIQFVSYRTLNEQGRETILAKLRTSLIALKQFEEYYILARWLRILWNDIFDRWGGKPTNQRIMTPPHLSTRLSPTDECQIQNPVVTQPLADSGPTSQYSQAGGLDYGSEWLLEANPYLTADWSNLVFPWNYEADLAMGLTTPHFLDSEGLQFPADSGRDRHHAH</sequence>
<dbReference type="GO" id="GO:0019287">
    <property type="term" value="P:isopentenyl diphosphate biosynthetic process, mevalonate pathway"/>
    <property type="evidence" value="ECO:0007669"/>
    <property type="project" value="UniProtKB-UniPathway"/>
</dbReference>
<dbReference type="STRING" id="1245745.A0A0A2VAB0"/>
<feature type="domain" description="FAD-binding PCMH-type" evidence="7">
    <location>
        <begin position="252"/>
        <end position="441"/>
    </location>
</feature>
<dbReference type="GO" id="GO:0006695">
    <property type="term" value="P:cholesterol biosynthetic process"/>
    <property type="evidence" value="ECO:0007669"/>
    <property type="project" value="InterPro"/>
</dbReference>
<dbReference type="SUPFAM" id="SSF56176">
    <property type="entry name" value="FAD-binding/transporter-associated domain-like"/>
    <property type="match status" value="1"/>
</dbReference>
<dbReference type="UniPathway" id="UPA00057">
    <property type="reaction ID" value="UER00099"/>
</dbReference>
<dbReference type="Gene3D" id="3.40.462.20">
    <property type="match status" value="1"/>
</dbReference>
<dbReference type="Gene3D" id="3.40.50.300">
    <property type="entry name" value="P-loop containing nucleotide triphosphate hydrolases"/>
    <property type="match status" value="1"/>
</dbReference>
<dbReference type="InterPro" id="IPR007219">
    <property type="entry name" value="XnlR_reg_dom"/>
</dbReference>
<dbReference type="SMART" id="SM00906">
    <property type="entry name" value="Fungal_trans"/>
    <property type="match status" value="1"/>
</dbReference>
<dbReference type="InterPro" id="IPR005919">
    <property type="entry name" value="Pmev_kin_anim"/>
</dbReference>
<dbReference type="GO" id="GO:0006351">
    <property type="term" value="P:DNA-templated transcription"/>
    <property type="evidence" value="ECO:0007669"/>
    <property type="project" value="InterPro"/>
</dbReference>
<dbReference type="GO" id="GO:0004631">
    <property type="term" value="F:phosphomevalonate kinase activity"/>
    <property type="evidence" value="ECO:0007669"/>
    <property type="project" value="InterPro"/>
</dbReference>
<evidence type="ECO:0000256" key="1">
    <source>
        <dbReference type="ARBA" id="ARBA00022833"/>
    </source>
</evidence>
<dbReference type="InterPro" id="IPR000836">
    <property type="entry name" value="PRTase_dom"/>
</dbReference>
<dbReference type="InterPro" id="IPR006094">
    <property type="entry name" value="Oxid_FAD_bind_N"/>
</dbReference>
<keyword evidence="4" id="KW-0804">Transcription</keyword>
<dbReference type="eggNOG" id="KOG1712">
    <property type="taxonomic scope" value="Eukaryota"/>
</dbReference>
<dbReference type="PANTHER" id="PTHR47171">
    <property type="entry name" value="FARA-RELATED"/>
    <property type="match status" value="1"/>
</dbReference>
<feature type="compositionally biased region" description="Polar residues" evidence="6">
    <location>
        <begin position="1205"/>
        <end position="1224"/>
    </location>
</feature>
<dbReference type="Pfam" id="PF00156">
    <property type="entry name" value="Pribosyltran"/>
    <property type="match status" value="1"/>
</dbReference>
<dbReference type="PANTHER" id="PTHR47171:SF1">
    <property type="entry name" value="ZN(II)2CYS6 TRANSCRIPTION FACTOR (EUROFUNG)"/>
    <property type="match status" value="1"/>
</dbReference>
<feature type="region of interest" description="Disordered" evidence="6">
    <location>
        <begin position="1205"/>
        <end position="1247"/>
    </location>
</feature>
<keyword evidence="3" id="KW-0238">DNA-binding</keyword>
<protein>
    <submittedName>
        <fullName evidence="8">Cutinase transcription factor 1 alpha</fullName>
    </submittedName>
</protein>
<dbReference type="InterPro" id="IPR052073">
    <property type="entry name" value="Amide_Lactam_Regulators"/>
</dbReference>
<dbReference type="GO" id="GO:0005737">
    <property type="term" value="C:cytoplasm"/>
    <property type="evidence" value="ECO:0007669"/>
    <property type="project" value="InterPro"/>
</dbReference>
<evidence type="ECO:0000313" key="9">
    <source>
        <dbReference type="Proteomes" id="UP000030106"/>
    </source>
</evidence>
<dbReference type="Gene3D" id="3.40.50.150">
    <property type="entry name" value="Vaccinia Virus protein VP39"/>
    <property type="match status" value="1"/>
</dbReference>
<reference evidence="8 9" key="1">
    <citation type="submission" date="2012-10" db="EMBL/GenBank/DDBJ databases">
        <title>Genome sequencing and analysis of entomopathogenic fungi Beauveria bassiana D1-5.</title>
        <authorList>
            <person name="Li Q."/>
            <person name="Wang L."/>
            <person name="Zhang Z."/>
            <person name="Wang Q."/>
            <person name="Ren J."/>
            <person name="Wang M."/>
            <person name="Xu W."/>
            <person name="Wang J."/>
            <person name="Lu Y."/>
            <person name="Du Q."/>
            <person name="Sun Z."/>
        </authorList>
    </citation>
    <scope>NUCLEOTIDE SEQUENCE [LARGE SCALE GENOMIC DNA]</scope>
    <source>
        <strain evidence="8 9">D1-5</strain>
    </source>
</reference>
<dbReference type="Proteomes" id="UP000030106">
    <property type="component" value="Unassembled WGS sequence"/>
</dbReference>
<keyword evidence="1" id="KW-0862">Zinc</keyword>
<evidence type="ECO:0000256" key="5">
    <source>
        <dbReference type="ARBA" id="ARBA00023242"/>
    </source>
</evidence>
<evidence type="ECO:0000313" key="8">
    <source>
        <dbReference type="EMBL" id="KGQ03247.1"/>
    </source>
</evidence>
<gene>
    <name evidence="8" type="ORF">BBAD15_g11523</name>
</gene>
<dbReference type="Pfam" id="PF04275">
    <property type="entry name" value="P-mevalo_kinase"/>
    <property type="match status" value="1"/>
</dbReference>
<feature type="region of interest" description="Disordered" evidence="6">
    <location>
        <begin position="1146"/>
        <end position="1177"/>
    </location>
</feature>
<evidence type="ECO:0000256" key="4">
    <source>
        <dbReference type="ARBA" id="ARBA00023163"/>
    </source>
</evidence>
<dbReference type="InterPro" id="IPR029057">
    <property type="entry name" value="PRTase-like"/>
</dbReference>
<keyword evidence="2" id="KW-0805">Transcription regulation</keyword>
<dbReference type="CDD" id="cd06223">
    <property type="entry name" value="PRTases_typeI"/>
    <property type="match status" value="1"/>
</dbReference>
<dbReference type="OrthoDB" id="363185at2759"/>
<dbReference type="SUPFAM" id="SSF52540">
    <property type="entry name" value="P-loop containing nucleoside triphosphate hydrolases"/>
    <property type="match status" value="1"/>
</dbReference>
<dbReference type="InterPro" id="IPR029063">
    <property type="entry name" value="SAM-dependent_MTases_sf"/>
</dbReference>
<name>A0A0A2VAB0_BEABA</name>
<evidence type="ECO:0000256" key="2">
    <source>
        <dbReference type="ARBA" id="ARBA00023015"/>
    </source>
</evidence>
<dbReference type="PROSITE" id="PS51387">
    <property type="entry name" value="FAD_PCMH"/>
    <property type="match status" value="1"/>
</dbReference>
<dbReference type="Pfam" id="PF04082">
    <property type="entry name" value="Fungal_trans"/>
    <property type="match status" value="1"/>
</dbReference>
<evidence type="ECO:0000259" key="7">
    <source>
        <dbReference type="PROSITE" id="PS51387"/>
    </source>
</evidence>
<dbReference type="SUPFAM" id="SSF53271">
    <property type="entry name" value="PRTase-like"/>
    <property type="match status" value="1"/>
</dbReference>
<dbReference type="Pfam" id="PF01565">
    <property type="entry name" value="FAD_binding_4"/>
    <property type="match status" value="1"/>
</dbReference>
<dbReference type="InterPro" id="IPR016166">
    <property type="entry name" value="FAD-bd_PCMH"/>
</dbReference>